<accession>A7ANH0</accession>
<dbReference type="VEuPathDB" id="PiroplasmaDB:BBOV_III005410"/>
<dbReference type="OMA" id="TNGRMIC"/>
<keyword evidence="3" id="KW-0677">Repeat</keyword>
<organism evidence="7 8">
    <name type="scientific">Babesia bovis</name>
    <dbReference type="NCBI Taxonomy" id="5865"/>
    <lineage>
        <taxon>Eukaryota</taxon>
        <taxon>Sar</taxon>
        <taxon>Alveolata</taxon>
        <taxon>Apicomplexa</taxon>
        <taxon>Aconoidasida</taxon>
        <taxon>Piroplasmida</taxon>
        <taxon>Babesiidae</taxon>
        <taxon>Babesia</taxon>
    </lineage>
</organism>
<evidence type="ECO:0000256" key="2">
    <source>
        <dbReference type="ARBA" id="ARBA00022490"/>
    </source>
</evidence>
<evidence type="ECO:0000256" key="1">
    <source>
        <dbReference type="ARBA" id="ARBA00004496"/>
    </source>
</evidence>
<proteinExistence type="predicted"/>
<evidence type="ECO:0000313" key="8">
    <source>
        <dbReference type="Proteomes" id="UP000002173"/>
    </source>
</evidence>
<evidence type="ECO:0000256" key="4">
    <source>
        <dbReference type="ARBA" id="ARBA00022860"/>
    </source>
</evidence>
<dbReference type="InterPro" id="IPR009091">
    <property type="entry name" value="RCC1/BLIP-II"/>
</dbReference>
<keyword evidence="8" id="KW-1185">Reference proteome</keyword>
<feature type="repeat" description="RCC1" evidence="5">
    <location>
        <begin position="979"/>
        <end position="1028"/>
    </location>
</feature>
<dbReference type="STRING" id="5865.A7ANH0"/>
<dbReference type="SUPFAM" id="SSF50985">
    <property type="entry name" value="RCC1/BLIP-II"/>
    <property type="match status" value="1"/>
</dbReference>
<evidence type="ECO:0000256" key="3">
    <source>
        <dbReference type="ARBA" id="ARBA00022737"/>
    </source>
</evidence>
<evidence type="ECO:0000313" key="7">
    <source>
        <dbReference type="EMBL" id="EDO08104.1"/>
    </source>
</evidence>
<dbReference type="GO" id="GO:0007051">
    <property type="term" value="P:spindle organization"/>
    <property type="evidence" value="ECO:0007669"/>
    <property type="project" value="TreeGrafter"/>
</dbReference>
<dbReference type="EMBL" id="AAXT01000001">
    <property type="protein sequence ID" value="EDO08104.1"/>
    <property type="molecule type" value="Genomic_DNA"/>
</dbReference>
<dbReference type="Proteomes" id="UP000002173">
    <property type="component" value="Chromosome 3"/>
</dbReference>
<dbReference type="PROSITE" id="PS50012">
    <property type="entry name" value="RCC1_3"/>
    <property type="match status" value="1"/>
</dbReference>
<dbReference type="GO" id="GO:0005737">
    <property type="term" value="C:cytoplasm"/>
    <property type="evidence" value="ECO:0007669"/>
    <property type="project" value="UniProtKB-SubCell"/>
</dbReference>
<dbReference type="GO" id="GO:0000278">
    <property type="term" value="P:mitotic cell cycle"/>
    <property type="evidence" value="ECO:0007669"/>
    <property type="project" value="TreeGrafter"/>
</dbReference>
<sequence length="1289" mass="148016">MTEGDATRVLNNIPPHEIKDPEKHTATLEQIIRNLLRIGFTAEEVRSIMQIIAAVVLFDLYTIMRERIDQEEERRKENYEKDIETTKRKSKMEEQDRPNKEDVLNPKDILIFAAEVMDIPLLKVPAKTLQSHDLLFRLDLLGAENRWQFENVAPALFIRLKLTIYRRANRYLAKERQTQISSSIAIHSNAGCFPQTIPVKRHKDIELAKRASEETFVHQFTNSMDGVEHTNAPTGDFVRKSADAVKLLASETGLIARIVVEAQNNIYDGRNDDSIELGEARTVNHSCCDVEYDLTAIAKEESKTFALPQGVAKLLAYTTNNFIMDIMASSRSRRTVYGTCAMALSYMRYLKEAVSKDDLMYHVVCTNPEMLKYIYRKEGDPILIKRKTVNEETSDKEADEYTRDEVKYGIELLKRALSVNMPVVELCITQREYSQVTLDLEAALNTFIPIAYVALQTSMHRTIPILEGKEIFRLMFHALRVPDTAYRITNETIVLKRALCVKLMARVSRYLNAVLSSARLIQSWWIGYNTIQLKRILRKVVVRLQSKVRQLIFQDKVVALANSRNLSVDYIGYCLVMYYLKVSLQSSSQKTLQLLHSMEKRYHEKEYNYIQHAAATYIQAVWRGRLQRRKYAQMKREKLEDFAIMLVQTFIRRFIATAKLIHKKPTKDIAATRIQAAFRGYIARKQYEVLSGLKLALLSIVRKGSMLISLNEQLKFVKERKKLNSTTIEIKRLIMMQTNLPPGFIKAQNMIRMHFVRKQYLYLRSAIDKVHAIAMTKIARLEYLHKVKSAVKIQRWWRSVRKPTVSSIANNVIYYINIKEHAAMMPMKQLCQQLGVTIFHFRAYQDLRNVYPRSWAAYPTMILNHLLQIQKTLIETGGAEYQRIEAVQFAVSAYHTLMLVEYAKGAGSALYAWGAPNVLHSQPLKNPPVTYLEKPLEFYQLENPERSEYGRHQFIPMENVEIVAITCGNEFSVALDKQGRVFTWGNNRYGQCGQGHRLVQLWSPTLLPMHGVTGIWCGESHAVIRLSVGEYFVFGKAFGYIIYTPEDIKAHCEDIKNQTIEAVACGGDITVLYTTELKYVLRVLGGEPTFANCYNLKGNIKSVCTNGRMICTIIEEVEYMGNKQQTLLAWGQLRCFSTHYKEPLPNTAVLVNAFCEMFEHPEKRKPKRSLNKVDYCLAKPCLIPMPTPINFNKRVNTVTCDHQQIVMTCKNGIVIAMKTFELIHSVASDIRSSDDHSIRLEPNVTNARLEPGLYQFTALERTDTAVQIAYNRLSCSIGFATGPHISHVQ</sequence>
<comment type="subcellular location">
    <subcellularLocation>
        <location evidence="1">Cytoplasm</location>
    </subcellularLocation>
</comment>
<keyword evidence="4" id="KW-0112">Calmodulin-binding</keyword>
<reference evidence="7 8" key="1">
    <citation type="journal article" date="2007" name="PLoS Pathog.">
        <title>Genome sequence of Babesia bovis and comparative analysis of apicomplexan hemoprotozoa.</title>
        <authorList>
            <person name="Brayton K.A."/>
            <person name="Lau A.O.T."/>
            <person name="Herndon D.R."/>
            <person name="Hannick L."/>
            <person name="Kappmeyer L.S."/>
            <person name="Berens S.J."/>
            <person name="Bidwell S.L."/>
            <person name="Brown W.C."/>
            <person name="Crabtree J."/>
            <person name="Fadrosh D."/>
            <person name="Feldblum T."/>
            <person name="Forberger H.A."/>
            <person name="Haas B.J."/>
            <person name="Howell J.M."/>
            <person name="Khouri H."/>
            <person name="Koo H."/>
            <person name="Mann D.J."/>
            <person name="Norimine J."/>
            <person name="Paulsen I.T."/>
            <person name="Radune D."/>
            <person name="Ren Q."/>
            <person name="Smith R.K. Jr."/>
            <person name="Suarez C.E."/>
            <person name="White O."/>
            <person name="Wortman J.R."/>
            <person name="Knowles D.P. Jr."/>
            <person name="McElwain T.F."/>
            <person name="Nene V.M."/>
        </authorList>
    </citation>
    <scope>NUCLEOTIDE SEQUENCE [LARGE SCALE GENOMIC DNA]</scope>
    <source>
        <strain evidence="7">T2Bo</strain>
    </source>
</reference>
<dbReference type="KEGG" id="bbo:BBOV_III005410"/>
<dbReference type="GO" id="GO:0000922">
    <property type="term" value="C:spindle pole"/>
    <property type="evidence" value="ECO:0007669"/>
    <property type="project" value="TreeGrafter"/>
</dbReference>
<dbReference type="SUPFAM" id="SSF52540">
    <property type="entry name" value="P-loop containing nucleoside triphosphate hydrolases"/>
    <property type="match status" value="2"/>
</dbReference>
<name>A7ANH0_BABBO</name>
<dbReference type="GO" id="GO:0005516">
    <property type="term" value="F:calmodulin binding"/>
    <property type="evidence" value="ECO:0007669"/>
    <property type="project" value="UniProtKB-KW"/>
</dbReference>
<dbReference type="InterPro" id="IPR051185">
    <property type="entry name" value="ASPM"/>
</dbReference>
<dbReference type="InterPro" id="IPR000408">
    <property type="entry name" value="Reg_chr_condens"/>
</dbReference>
<dbReference type="PANTHER" id="PTHR22706">
    <property type="entry name" value="ASSEMBLY FACTOR FOR SPINDLE MICROTUBULES"/>
    <property type="match status" value="1"/>
</dbReference>
<feature type="region of interest" description="Disordered" evidence="6">
    <location>
        <begin position="71"/>
        <end position="100"/>
    </location>
</feature>
<dbReference type="GO" id="GO:0051295">
    <property type="term" value="P:establishment of meiotic spindle localization"/>
    <property type="evidence" value="ECO:0007669"/>
    <property type="project" value="TreeGrafter"/>
</dbReference>
<dbReference type="Gene3D" id="2.130.10.30">
    <property type="entry name" value="Regulator of chromosome condensation 1/beta-lactamase-inhibitor protein II"/>
    <property type="match status" value="1"/>
</dbReference>
<evidence type="ECO:0000256" key="6">
    <source>
        <dbReference type="SAM" id="MobiDB-lite"/>
    </source>
</evidence>
<dbReference type="GeneID" id="5479921"/>
<dbReference type="eggNOG" id="KOG0941">
    <property type="taxonomic scope" value="Eukaryota"/>
</dbReference>
<dbReference type="PROSITE" id="PS50096">
    <property type="entry name" value="IQ"/>
    <property type="match status" value="2"/>
</dbReference>
<dbReference type="PANTHER" id="PTHR22706:SF1">
    <property type="entry name" value="ASSEMBLY FACTOR FOR SPINDLE MICROTUBULES"/>
    <property type="match status" value="1"/>
</dbReference>
<dbReference type="InParanoid" id="A7ANH0"/>
<dbReference type="SMART" id="SM00015">
    <property type="entry name" value="IQ"/>
    <property type="match status" value="4"/>
</dbReference>
<gene>
    <name evidence="7" type="ORF">BBOV_III005410</name>
</gene>
<feature type="region of interest" description="Disordered" evidence="6">
    <location>
        <begin position="1"/>
        <end position="20"/>
    </location>
</feature>
<dbReference type="Pfam" id="PF00612">
    <property type="entry name" value="IQ"/>
    <property type="match status" value="3"/>
</dbReference>
<dbReference type="Pfam" id="PF13540">
    <property type="entry name" value="RCC1_2"/>
    <property type="match status" value="1"/>
</dbReference>
<evidence type="ECO:0000256" key="5">
    <source>
        <dbReference type="PROSITE-ProRule" id="PRU00235"/>
    </source>
</evidence>
<keyword evidence="2" id="KW-0963">Cytoplasm</keyword>
<dbReference type="InterPro" id="IPR000048">
    <property type="entry name" value="IQ_motif_EF-hand-BS"/>
</dbReference>
<dbReference type="InterPro" id="IPR027417">
    <property type="entry name" value="P-loop_NTPase"/>
</dbReference>
<comment type="caution">
    <text evidence="7">The sequence shown here is derived from an EMBL/GenBank/DDBJ whole genome shotgun (WGS) entry which is preliminary data.</text>
</comment>
<protein>
    <submittedName>
        <fullName evidence="7">IQ calmodulin-binding domain containing protein</fullName>
    </submittedName>
</protein>
<dbReference type="Gene3D" id="1.20.5.190">
    <property type="match status" value="1"/>
</dbReference>
<dbReference type="CDD" id="cd23767">
    <property type="entry name" value="IQCD"/>
    <property type="match status" value="2"/>
</dbReference>